<dbReference type="SUPFAM" id="SSF49464">
    <property type="entry name" value="Carboxypeptidase regulatory domain-like"/>
    <property type="match status" value="1"/>
</dbReference>
<feature type="signal peptide" evidence="4">
    <location>
        <begin position="1"/>
        <end position="27"/>
    </location>
</feature>
<dbReference type="RefSeq" id="WP_066697079.1">
    <property type="nucleotide sequence ID" value="NZ_AP018664.1"/>
</dbReference>
<dbReference type="InterPro" id="IPR037066">
    <property type="entry name" value="Plug_dom_sf"/>
</dbReference>
<keyword evidence="3" id="KW-0998">Cell outer membrane</keyword>
<evidence type="ECO:0000313" key="7">
    <source>
        <dbReference type="Proteomes" id="UP000279959"/>
    </source>
</evidence>
<keyword evidence="7" id="KW-1185">Reference proteome</keyword>
<evidence type="ECO:0000256" key="4">
    <source>
        <dbReference type="SAM" id="SignalP"/>
    </source>
</evidence>
<name>A0A494WBE5_9SPHN</name>
<dbReference type="Gene3D" id="2.60.40.1120">
    <property type="entry name" value="Carboxypeptidase-like, regulatory domain"/>
    <property type="match status" value="1"/>
</dbReference>
<keyword evidence="2" id="KW-0472">Membrane</keyword>
<dbReference type="SUPFAM" id="SSF56935">
    <property type="entry name" value="Porins"/>
    <property type="match status" value="1"/>
</dbReference>
<feature type="domain" description="TonB-dependent transporter Oar-like beta-barrel" evidence="5">
    <location>
        <begin position="365"/>
        <end position="1057"/>
    </location>
</feature>
<organism evidence="6 7">
    <name type="scientific">Sphingobium amiense</name>
    <dbReference type="NCBI Taxonomy" id="135719"/>
    <lineage>
        <taxon>Bacteria</taxon>
        <taxon>Pseudomonadati</taxon>
        <taxon>Pseudomonadota</taxon>
        <taxon>Alphaproteobacteria</taxon>
        <taxon>Sphingomonadales</taxon>
        <taxon>Sphingomonadaceae</taxon>
        <taxon>Sphingobium</taxon>
    </lineage>
</organism>
<dbReference type="InterPro" id="IPR008969">
    <property type="entry name" value="CarboxyPept-like_regulatory"/>
</dbReference>
<keyword evidence="4" id="KW-0732">Signal</keyword>
<dbReference type="Gene3D" id="2.40.170.20">
    <property type="entry name" value="TonB-dependent receptor, beta-barrel domain"/>
    <property type="match status" value="1"/>
</dbReference>
<protein>
    <submittedName>
        <fullName evidence="6">TonB-dependent receptor</fullName>
    </submittedName>
</protein>
<accession>A0A494WBE5</accession>
<evidence type="ECO:0000313" key="6">
    <source>
        <dbReference type="EMBL" id="BBD97845.1"/>
    </source>
</evidence>
<evidence type="ECO:0000259" key="5">
    <source>
        <dbReference type="Pfam" id="PF25183"/>
    </source>
</evidence>
<dbReference type="InterPro" id="IPR057601">
    <property type="entry name" value="Oar-like_b-barrel"/>
</dbReference>
<comment type="subcellular location">
    <subcellularLocation>
        <location evidence="1">Cell outer membrane</location>
    </subcellularLocation>
</comment>
<feature type="domain" description="TonB-dependent transporter Oar-like beta-barrel" evidence="5">
    <location>
        <begin position="245"/>
        <end position="320"/>
    </location>
</feature>
<keyword evidence="6" id="KW-0675">Receptor</keyword>
<feature type="chain" id="PRO_5019870422" evidence="4">
    <location>
        <begin position="28"/>
        <end position="1124"/>
    </location>
</feature>
<dbReference type="Proteomes" id="UP000279959">
    <property type="component" value="Chromosome"/>
</dbReference>
<evidence type="ECO:0000256" key="1">
    <source>
        <dbReference type="ARBA" id="ARBA00004442"/>
    </source>
</evidence>
<evidence type="ECO:0000256" key="3">
    <source>
        <dbReference type="ARBA" id="ARBA00023237"/>
    </source>
</evidence>
<dbReference type="Pfam" id="PF13620">
    <property type="entry name" value="CarboxypepD_reg"/>
    <property type="match status" value="1"/>
</dbReference>
<dbReference type="KEGG" id="sami:SAMIE_1013460"/>
<dbReference type="InterPro" id="IPR036942">
    <property type="entry name" value="Beta-barrel_TonB_sf"/>
</dbReference>
<dbReference type="Pfam" id="PF25183">
    <property type="entry name" value="OMP_b-brl_4"/>
    <property type="match status" value="2"/>
</dbReference>
<dbReference type="AlphaFoldDB" id="A0A494WBE5"/>
<proteinExistence type="predicted"/>
<dbReference type="EMBL" id="AP018664">
    <property type="protein sequence ID" value="BBD97845.1"/>
    <property type="molecule type" value="Genomic_DNA"/>
</dbReference>
<dbReference type="Gene3D" id="2.170.130.10">
    <property type="entry name" value="TonB-dependent receptor, plug domain"/>
    <property type="match status" value="1"/>
</dbReference>
<gene>
    <name evidence="6" type="ORF">SAMIE_1013460</name>
</gene>
<reference evidence="6 7" key="1">
    <citation type="submission" date="2018-05" db="EMBL/GenBank/DDBJ databases">
        <title>Complete Genome Sequence of the Nonylphenol-Degrading Bacterium Sphingobium amiense DSM 16289T.</title>
        <authorList>
            <person name="Ootsuka M."/>
            <person name="Nishizawa T."/>
            <person name="Ohta H."/>
        </authorList>
    </citation>
    <scope>NUCLEOTIDE SEQUENCE [LARGE SCALE GENOMIC DNA]</scope>
    <source>
        <strain evidence="6 7">DSM 16289</strain>
    </source>
</reference>
<dbReference type="GO" id="GO:0009279">
    <property type="term" value="C:cell outer membrane"/>
    <property type="evidence" value="ECO:0007669"/>
    <property type="project" value="UniProtKB-SubCell"/>
</dbReference>
<sequence length="1124" mass="119790">MKHLKILLAASVAGIGMAATMGAPAHAQETTSSIRGTVTAEGAPVVGARVQITHVPTGTSASATTDASGGFSATGLRVGGPYSVRVTASGYSDATVTDIQTVVGQEFSLPVALVSEGDAIVVTASKIRGAGNISAGPALVLTAAQISKIASVNRDIRDIAARDPFATLDTSQTTGRQVSFAGQNPRFNRFTVDGVPITDSFGLNPDALPSRRGPVPLDSIGQFETKVAPYDIREGFFQGGVSNAILKSGTNEFHGTAFYTFSSDELTGKRTKPYILNPTGRIVQPNFTSKDFGAEISGPIIKDKLFFMIAAERVRAARPVAFGTQEDNAGTPVINARDADLERIVQISKDKYGFDPGGILRSDGDEDDRLVGKIDANLSETQRVSLTGLYTKDSLNVSTTTGTRDLGLMSNAYKKPNKMKAGIVNWNADWTDAFSTETRALYKTYDSGQFPLMGRTAQMSVCAAPTSEPRNVQTGTPPVPSVATNVSIVCGTGTGTPQFVLGSGGPSQSNILRIRTWGGSVSAKLKAGDHNFRMLAEWNHTKSFNLFVNPSAGTYYFDSIQDFANGTATSFSYNNAGSLDPNDAAASFSYDAYTFGLQDDWRVNSQLNIGIGLRYDLFGMDSKPAVNPNFARRYGFTNASNIGGIGLFQPRFGITYKPTPRLTIRGGGGIFGGGSPDVYIGNSFSNTGVINTSITARQTDGGVYQLNGSAANGGSAAASSILNNPSYTNIPAAANTAVQTAAAGLSANPNATTSLNAIDPNFKAPNQFRGTLSVDYEADFGALGDGWRFGADLLYSKVRQQVIVTDLRSVPIPGSFTPDGRQRYQNLLPGTTPGSRSTDTGQDLLLTNTSYGRGWIGVLRAEKSWDWGLTLSGAYTRQDVRDAGALTSSQASSIYGNGANYDANFGGRGHSNDEVRWAFRYNASFERAFFGDYKTRLDLFGTTRAGARYSYVMQDLSGGRSGVFGTAGSASRYLFYVPTGINDPKVIYDSDATRDRINAIIEGSGLNGYRGQIAPRNAFRSKAFTRIDLHVEQEVPLPLGARFSLFADVENFTNFLNHKWGQQLRSSFPFRKTVAKVSCVASGGNACAQYKYEQPSTDTVLADELVTTNGSSLYSVRVGARISF</sequence>
<evidence type="ECO:0000256" key="2">
    <source>
        <dbReference type="ARBA" id="ARBA00023136"/>
    </source>
</evidence>